<name>A0A0H3YI46_9CAUD</name>
<evidence type="ECO:0000313" key="2">
    <source>
        <dbReference type="Proteomes" id="UP000203782"/>
    </source>
</evidence>
<sequence>MKRVKRTVNGVRVNGYLVDAVFYRTLSEATGVAREEKLLVQNKYSAAFCDWGVLKEEYTDLVEFVQNVCVLSDSRSSTRPYRVSTLVQVLQQPEVSCRGIQEYFELGYSTARAYWYCAAIVLQYCDRKYQELADTVSTPDTPIPSVLSTIASLGYSGVRRNPFSTVSNVQVTSTGEVLIGAEANRYWLEEQGLNSYSMR</sequence>
<keyword evidence="2" id="KW-1185">Reference proteome</keyword>
<proteinExistence type="predicted"/>
<evidence type="ECO:0000313" key="1">
    <source>
        <dbReference type="EMBL" id="AKN21215.1"/>
    </source>
</evidence>
<organism evidence="1 2">
    <name type="scientific">Pectobacterium phage Peat1</name>
    <dbReference type="NCBI Taxonomy" id="1654601"/>
    <lineage>
        <taxon>Viruses</taxon>
        <taxon>Duplodnaviria</taxon>
        <taxon>Heunggongvirae</taxon>
        <taxon>Uroviricota</taxon>
        <taxon>Caudoviricetes</taxon>
        <taxon>Autographivirales</taxon>
        <taxon>Autoscriptoviridae</taxon>
        <taxon>Corkvirinae</taxon>
        <taxon>Phimunavirus</taxon>
        <taxon>Phimunavirus peat1</taxon>
    </lineage>
</organism>
<reference evidence="1 2" key="1">
    <citation type="journal article" date="2015" name="Genome Announc.">
        <title>Complete Genome Sequence of Phytopathogenic Pectobacterium atrosepticum Bacteriophage Peat1.</title>
        <authorList>
            <person name="Kalischuk M."/>
            <person name="Hachey J."/>
            <person name="Kawchuk L."/>
        </authorList>
    </citation>
    <scope>NUCLEOTIDE SEQUENCE [LARGE SCALE GENOMIC DNA]</scope>
</reference>
<dbReference type="EMBL" id="KR604693">
    <property type="protein sequence ID" value="AKN21215.1"/>
    <property type="molecule type" value="Genomic_DNA"/>
</dbReference>
<accession>A0A0H3YI46</accession>
<protein>
    <submittedName>
        <fullName evidence="1">Uncharacterized protein</fullName>
    </submittedName>
</protein>
<dbReference type="GeneID" id="26795845"/>
<dbReference type="Proteomes" id="UP000203782">
    <property type="component" value="Segment"/>
</dbReference>
<dbReference type="RefSeq" id="YP_009224689.1">
    <property type="nucleotide sequence ID" value="NC_029081.1"/>
</dbReference>
<dbReference type="KEGG" id="vg:26795845"/>